<gene>
    <name evidence="4" type="ORF">ACFO3J_34930</name>
</gene>
<keyword evidence="5" id="KW-1185">Reference proteome</keyword>
<dbReference type="InterPro" id="IPR041664">
    <property type="entry name" value="AAA_16"/>
</dbReference>
<feature type="domain" description="HTH luxR-type" evidence="3">
    <location>
        <begin position="853"/>
        <end position="917"/>
    </location>
</feature>
<accession>A0ABV8I096</accession>
<dbReference type="EMBL" id="JBHSBB010000052">
    <property type="protein sequence ID" value="MFC4036596.1"/>
    <property type="molecule type" value="Genomic_DNA"/>
</dbReference>
<dbReference type="PRINTS" id="PR00038">
    <property type="entry name" value="HTHLUXR"/>
</dbReference>
<dbReference type="InterPro" id="IPR016032">
    <property type="entry name" value="Sig_transdc_resp-reg_C-effctor"/>
</dbReference>
<reference evidence="5" key="1">
    <citation type="journal article" date="2019" name="Int. J. Syst. Evol. Microbiol.">
        <title>The Global Catalogue of Microorganisms (GCM) 10K type strain sequencing project: providing services to taxonomists for standard genome sequencing and annotation.</title>
        <authorList>
            <consortium name="The Broad Institute Genomics Platform"/>
            <consortium name="The Broad Institute Genome Sequencing Center for Infectious Disease"/>
            <person name="Wu L."/>
            <person name="Ma J."/>
        </authorList>
    </citation>
    <scope>NUCLEOTIDE SEQUENCE [LARGE SCALE GENOMIC DNA]</scope>
    <source>
        <strain evidence="5">CGMCC 4.7237</strain>
    </source>
</reference>
<dbReference type="PROSITE" id="PS00622">
    <property type="entry name" value="HTH_LUXR_1"/>
    <property type="match status" value="1"/>
</dbReference>
<dbReference type="InterPro" id="IPR027417">
    <property type="entry name" value="P-loop_NTPase"/>
</dbReference>
<evidence type="ECO:0000313" key="5">
    <source>
        <dbReference type="Proteomes" id="UP001595765"/>
    </source>
</evidence>
<dbReference type="SMART" id="SM00421">
    <property type="entry name" value="HTH_LUXR"/>
    <property type="match status" value="1"/>
</dbReference>
<keyword evidence="1" id="KW-0547">Nucleotide-binding</keyword>
<dbReference type="Gene3D" id="1.10.10.10">
    <property type="entry name" value="Winged helix-like DNA-binding domain superfamily/Winged helix DNA-binding domain"/>
    <property type="match status" value="1"/>
</dbReference>
<dbReference type="PROSITE" id="PS50043">
    <property type="entry name" value="HTH_LUXR_2"/>
    <property type="match status" value="1"/>
</dbReference>
<evidence type="ECO:0000259" key="3">
    <source>
        <dbReference type="PROSITE" id="PS50043"/>
    </source>
</evidence>
<proteinExistence type="predicted"/>
<dbReference type="Pfam" id="PF13191">
    <property type="entry name" value="AAA_16"/>
    <property type="match status" value="1"/>
</dbReference>
<keyword evidence="2" id="KW-0067">ATP-binding</keyword>
<dbReference type="SUPFAM" id="SSF52540">
    <property type="entry name" value="P-loop containing nucleoside triphosphate hydrolases"/>
    <property type="match status" value="1"/>
</dbReference>
<dbReference type="SUPFAM" id="SSF46894">
    <property type="entry name" value="C-terminal effector domain of the bipartite response regulators"/>
    <property type="match status" value="1"/>
</dbReference>
<dbReference type="PANTHER" id="PTHR16305">
    <property type="entry name" value="TESTICULAR SOLUBLE ADENYLYL CYCLASE"/>
    <property type="match status" value="1"/>
</dbReference>
<dbReference type="Gene3D" id="1.25.40.10">
    <property type="entry name" value="Tetratricopeptide repeat domain"/>
    <property type="match status" value="1"/>
</dbReference>
<dbReference type="InterPro" id="IPR000792">
    <property type="entry name" value="Tscrpt_reg_LuxR_C"/>
</dbReference>
<comment type="caution">
    <text evidence="4">The sequence shown here is derived from an EMBL/GenBank/DDBJ whole genome shotgun (WGS) entry which is preliminary data.</text>
</comment>
<dbReference type="RefSeq" id="WP_386438579.1">
    <property type="nucleotide sequence ID" value="NZ_JBHSBB010000052.1"/>
</dbReference>
<organism evidence="4 5">
    <name type="scientific">Streptomyces polygonati</name>
    <dbReference type="NCBI Taxonomy" id="1617087"/>
    <lineage>
        <taxon>Bacteria</taxon>
        <taxon>Bacillati</taxon>
        <taxon>Actinomycetota</taxon>
        <taxon>Actinomycetes</taxon>
        <taxon>Kitasatosporales</taxon>
        <taxon>Streptomycetaceae</taxon>
        <taxon>Streptomyces</taxon>
    </lineage>
</organism>
<evidence type="ECO:0000256" key="2">
    <source>
        <dbReference type="ARBA" id="ARBA00022840"/>
    </source>
</evidence>
<evidence type="ECO:0000313" key="4">
    <source>
        <dbReference type="EMBL" id="MFC4036596.1"/>
    </source>
</evidence>
<dbReference type="CDD" id="cd06170">
    <property type="entry name" value="LuxR_C_like"/>
    <property type="match status" value="1"/>
</dbReference>
<dbReference type="InterPro" id="IPR036388">
    <property type="entry name" value="WH-like_DNA-bd_sf"/>
</dbReference>
<dbReference type="PANTHER" id="PTHR16305:SF35">
    <property type="entry name" value="TRANSCRIPTIONAL ACTIVATOR DOMAIN"/>
    <property type="match status" value="1"/>
</dbReference>
<evidence type="ECO:0000256" key="1">
    <source>
        <dbReference type="ARBA" id="ARBA00022741"/>
    </source>
</evidence>
<dbReference type="SUPFAM" id="SSF48452">
    <property type="entry name" value="TPR-like"/>
    <property type="match status" value="1"/>
</dbReference>
<dbReference type="Pfam" id="PF00196">
    <property type="entry name" value="GerE"/>
    <property type="match status" value="1"/>
</dbReference>
<protein>
    <submittedName>
        <fullName evidence="4">LuxR C-terminal-related transcriptional regulator</fullName>
    </submittedName>
</protein>
<sequence>MAVVASYPAPSDARLIGRERELVACELLLGRAGRGGGVLLLRGSAGIGKTSLLDAARARAETLGFRLLGTAGVEAESAFPFAALQPLLLPVVDTDLGLPGHLRRALLAALGLVDAAIPGVETVGLAVLGLLSGLATESAPLCVVVDDVHWLDAASAVVLRFVARRLGTDPIVLLAAGREGGWAADGGLPELRLAPLDRAAAEALLVARAPRLPSALRLRVLAEADGNPLGLVELSGSIDTARPARSALSEVLPLTDRLEAAFAGRTAPLSAATRTVLLIAALAPTATLAEVLAAASTLAGSPIGLAALDAAVGERLVDIEGRQIRFSHPLVRSGVVHAAPVSVRRSAHQALASAVQDQRRRLYHRAEASVGYDDELADELAAAAESALRHGSPAAAVLALDQAVTLTSLGPARGRRLVRAARLSFELGQADEVRRFLAQTDDVALARADRATARRLALAVDNPDTADPRPAWELIGLADEAIAAADHDGALELLGFAATQIAWGKPWEEVGRAIVATAERVPVTRTDLRVISILAQVLPVDAYAEVAARLARLDDEQLTDPAAQQLIGFVAVFIADYARAARLLDRAERQLREDARLALLAQVLTFRGITAFSSGQWQLAEQILDEAERLVQETVQAGWANRIRYVRAAIAGMCGDERRHQEIIDELVVAYRRTLSSHRDNHFSFVRGITATMLGRHDDALALLNTLFEPDDPTYDRRTCYDALFYLADSAAAKDRAVDVERALDVLKATVPEPWPPALQSAVDYARAVTADEAQAAARLEAALAGPAGARAFDRARLQLAYGRWLRRRHQQLKARERLRDARDAFDKLGNEPFAALARAELRAAGETSPVRPDAAWDLLSPQEAQIARLVAEGLSNKQIGERLFLSHRTVASHLYRIFPKLGITSRAQLAGAVASE</sequence>
<dbReference type="Proteomes" id="UP001595765">
    <property type="component" value="Unassembled WGS sequence"/>
</dbReference>
<name>A0ABV8I096_9ACTN</name>
<dbReference type="InterPro" id="IPR011990">
    <property type="entry name" value="TPR-like_helical_dom_sf"/>
</dbReference>